<dbReference type="SUPFAM" id="SSF52374">
    <property type="entry name" value="Nucleotidylyl transferase"/>
    <property type="match status" value="1"/>
</dbReference>
<dbReference type="Pfam" id="PF06574">
    <property type="entry name" value="FAD_syn"/>
    <property type="match status" value="1"/>
</dbReference>
<dbReference type="SMART" id="SM00904">
    <property type="entry name" value="Flavokinase"/>
    <property type="match status" value="1"/>
</dbReference>
<evidence type="ECO:0000256" key="12">
    <source>
        <dbReference type="ARBA" id="ARBA00047880"/>
    </source>
</evidence>
<evidence type="ECO:0000256" key="8">
    <source>
        <dbReference type="ARBA" id="ARBA00022777"/>
    </source>
</evidence>
<dbReference type="PANTHER" id="PTHR22749">
    <property type="entry name" value="RIBOFLAVIN KINASE/FMN ADENYLYLTRANSFERASE"/>
    <property type="match status" value="1"/>
</dbReference>
<dbReference type="EC" id="2.7.7.2" evidence="14"/>
<dbReference type="CDD" id="cd02064">
    <property type="entry name" value="FAD_synthetase_N"/>
    <property type="match status" value="1"/>
</dbReference>
<dbReference type="GeneID" id="97990132"/>
<gene>
    <name evidence="16" type="ORF">DXC51_25575</name>
</gene>
<comment type="catalytic activity">
    <reaction evidence="12 14">
        <text>riboflavin + ATP = FMN + ADP + H(+)</text>
        <dbReference type="Rhea" id="RHEA:14357"/>
        <dbReference type="ChEBI" id="CHEBI:15378"/>
        <dbReference type="ChEBI" id="CHEBI:30616"/>
        <dbReference type="ChEBI" id="CHEBI:57986"/>
        <dbReference type="ChEBI" id="CHEBI:58210"/>
        <dbReference type="ChEBI" id="CHEBI:456216"/>
        <dbReference type="EC" id="2.7.1.26"/>
    </reaction>
</comment>
<sequence>MQIISGTTEFECKHHTAVAIGKFDGIHQGHRMLLSQILKAKEDGLQSAVFTFDPPPGVFFSGKPQAELTTKEEKRRVFDRMGIDLLIEFPMNAETAAMPPETFVREVLHDRLQTRFIAAGTDLSYGDRGKGDWHLLQAMSERMGYQVQVIDKIMYNGREISSTFVREEVQKGNMELAERLLGAPYCVAGNVMHGKRLGRTLGMPTVNLFPPRDKLLPPNGVYLSRLSAGNRQLNGITNIGCRPTVSNSGQMSVETNLYDFNEEIYGEYVEVSLYSFCRPEMKFSSVEELKQNMARDIEAGREYWKNRRL</sequence>
<proteinExistence type="inferred from homology"/>
<evidence type="ECO:0000313" key="17">
    <source>
        <dbReference type="Proteomes" id="UP000260812"/>
    </source>
</evidence>
<comment type="pathway">
    <text evidence="2 14">Cofactor biosynthesis; FMN biosynthesis; FMN from riboflavin (ATP route): step 1/1.</text>
</comment>
<dbReference type="PIRSF" id="PIRSF004491">
    <property type="entry name" value="FAD_Synth"/>
    <property type="match status" value="1"/>
</dbReference>
<name>A0A3E3HWC5_9FIRM</name>
<evidence type="ECO:0000256" key="7">
    <source>
        <dbReference type="ARBA" id="ARBA00022741"/>
    </source>
</evidence>
<dbReference type="NCBIfam" id="TIGR00083">
    <property type="entry name" value="ribF"/>
    <property type="match status" value="1"/>
</dbReference>
<keyword evidence="6 14" id="KW-0548">Nucleotidyltransferase</keyword>
<keyword evidence="3 14" id="KW-0285">Flavoprotein</keyword>
<dbReference type="AlphaFoldDB" id="A0A3E3HWC5"/>
<dbReference type="InterPro" id="IPR015865">
    <property type="entry name" value="Riboflavin_kinase_bac/euk"/>
</dbReference>
<comment type="similarity">
    <text evidence="14">Belongs to the ribF family.</text>
</comment>
<dbReference type="GO" id="GO:0009398">
    <property type="term" value="P:FMN biosynthetic process"/>
    <property type="evidence" value="ECO:0007669"/>
    <property type="project" value="UniProtKB-UniRule"/>
</dbReference>
<evidence type="ECO:0000256" key="2">
    <source>
        <dbReference type="ARBA" id="ARBA00005201"/>
    </source>
</evidence>
<dbReference type="EMBL" id="QVLV01000029">
    <property type="protein sequence ID" value="RGE56138.1"/>
    <property type="molecule type" value="Genomic_DNA"/>
</dbReference>
<evidence type="ECO:0000256" key="9">
    <source>
        <dbReference type="ARBA" id="ARBA00022827"/>
    </source>
</evidence>
<accession>A0A3E3HWC5</accession>
<dbReference type="UniPathway" id="UPA00276">
    <property type="reaction ID" value="UER00406"/>
</dbReference>
<dbReference type="GO" id="GO:0006747">
    <property type="term" value="P:FAD biosynthetic process"/>
    <property type="evidence" value="ECO:0007669"/>
    <property type="project" value="UniProtKB-UniRule"/>
</dbReference>
<dbReference type="UniPathway" id="UPA00277">
    <property type="reaction ID" value="UER00407"/>
</dbReference>
<evidence type="ECO:0000256" key="6">
    <source>
        <dbReference type="ARBA" id="ARBA00022695"/>
    </source>
</evidence>
<dbReference type="Gene3D" id="3.40.50.620">
    <property type="entry name" value="HUPs"/>
    <property type="match status" value="1"/>
</dbReference>
<dbReference type="InterPro" id="IPR023465">
    <property type="entry name" value="Riboflavin_kinase_dom_sf"/>
</dbReference>
<dbReference type="Gene3D" id="2.40.30.30">
    <property type="entry name" value="Riboflavin kinase-like"/>
    <property type="match status" value="1"/>
</dbReference>
<evidence type="ECO:0000256" key="11">
    <source>
        <dbReference type="ARBA" id="ARBA00023268"/>
    </source>
</evidence>
<evidence type="ECO:0000313" key="16">
    <source>
        <dbReference type="EMBL" id="RGE56138.1"/>
    </source>
</evidence>
<keyword evidence="5 14" id="KW-0808">Transferase</keyword>
<reference evidence="16" key="1">
    <citation type="submission" date="2018-08" db="EMBL/GenBank/DDBJ databases">
        <title>A genome reference for cultivated species of the human gut microbiota.</title>
        <authorList>
            <person name="Zou Y."/>
            <person name="Xue W."/>
            <person name="Luo G."/>
        </authorList>
    </citation>
    <scope>NUCLEOTIDE SEQUENCE [LARGE SCALE GENOMIC DNA]</scope>
    <source>
        <strain evidence="16">TF05-5AC</strain>
    </source>
</reference>
<organism evidence="16 17">
    <name type="scientific">Eisenbergiella massiliensis</name>
    <dbReference type="NCBI Taxonomy" id="1720294"/>
    <lineage>
        <taxon>Bacteria</taxon>
        <taxon>Bacillati</taxon>
        <taxon>Bacillota</taxon>
        <taxon>Clostridia</taxon>
        <taxon>Lachnospirales</taxon>
        <taxon>Lachnospiraceae</taxon>
        <taxon>Eisenbergiella</taxon>
    </lineage>
</organism>
<keyword evidence="10 14" id="KW-0067">ATP-binding</keyword>
<dbReference type="InterPro" id="IPR002606">
    <property type="entry name" value="Riboflavin_kinase_bac"/>
</dbReference>
<feature type="domain" description="Riboflavin kinase" evidence="15">
    <location>
        <begin position="180"/>
        <end position="305"/>
    </location>
</feature>
<evidence type="ECO:0000256" key="3">
    <source>
        <dbReference type="ARBA" id="ARBA00022630"/>
    </source>
</evidence>
<dbReference type="EC" id="2.7.1.26" evidence="14"/>
<dbReference type="NCBIfam" id="NF004162">
    <property type="entry name" value="PRK05627.1-5"/>
    <property type="match status" value="1"/>
</dbReference>
<dbReference type="Proteomes" id="UP000260812">
    <property type="component" value="Unassembled WGS sequence"/>
</dbReference>
<evidence type="ECO:0000256" key="13">
    <source>
        <dbReference type="ARBA" id="ARBA00049494"/>
    </source>
</evidence>
<keyword evidence="8 14" id="KW-0418">Kinase</keyword>
<dbReference type="InterPro" id="IPR015864">
    <property type="entry name" value="FAD_synthase"/>
</dbReference>
<dbReference type="GO" id="GO:0005524">
    <property type="term" value="F:ATP binding"/>
    <property type="evidence" value="ECO:0007669"/>
    <property type="project" value="UniProtKB-UniRule"/>
</dbReference>
<dbReference type="GO" id="GO:0003919">
    <property type="term" value="F:FMN adenylyltransferase activity"/>
    <property type="evidence" value="ECO:0007669"/>
    <property type="project" value="UniProtKB-UniRule"/>
</dbReference>
<evidence type="ECO:0000256" key="5">
    <source>
        <dbReference type="ARBA" id="ARBA00022679"/>
    </source>
</evidence>
<keyword evidence="7 14" id="KW-0547">Nucleotide-binding</keyword>
<evidence type="ECO:0000256" key="4">
    <source>
        <dbReference type="ARBA" id="ARBA00022643"/>
    </source>
</evidence>
<dbReference type="GO" id="GO:0009231">
    <property type="term" value="P:riboflavin biosynthetic process"/>
    <property type="evidence" value="ECO:0007669"/>
    <property type="project" value="InterPro"/>
</dbReference>
<dbReference type="InterPro" id="IPR023468">
    <property type="entry name" value="Riboflavin_kinase"/>
</dbReference>
<evidence type="ECO:0000259" key="15">
    <source>
        <dbReference type="SMART" id="SM00904"/>
    </source>
</evidence>
<dbReference type="RefSeq" id="WP_021638790.1">
    <property type="nucleotide sequence ID" value="NZ_QVLV01000029.1"/>
</dbReference>
<dbReference type="InterPro" id="IPR014729">
    <property type="entry name" value="Rossmann-like_a/b/a_fold"/>
</dbReference>
<keyword evidence="4 14" id="KW-0288">FMN</keyword>
<dbReference type="SUPFAM" id="SSF82114">
    <property type="entry name" value="Riboflavin kinase-like"/>
    <property type="match status" value="1"/>
</dbReference>
<evidence type="ECO:0000256" key="14">
    <source>
        <dbReference type="PIRNR" id="PIRNR004491"/>
    </source>
</evidence>
<dbReference type="GO" id="GO:0008531">
    <property type="term" value="F:riboflavin kinase activity"/>
    <property type="evidence" value="ECO:0007669"/>
    <property type="project" value="UniProtKB-UniRule"/>
</dbReference>
<comment type="pathway">
    <text evidence="1 14">Cofactor biosynthesis; FAD biosynthesis; FAD from FMN: step 1/1.</text>
</comment>
<keyword evidence="9 14" id="KW-0274">FAD</keyword>
<keyword evidence="17" id="KW-1185">Reference proteome</keyword>
<keyword evidence="11" id="KW-0511">Multifunctional enzyme</keyword>
<comment type="catalytic activity">
    <reaction evidence="13 14">
        <text>FMN + ATP + H(+) = FAD + diphosphate</text>
        <dbReference type="Rhea" id="RHEA:17237"/>
        <dbReference type="ChEBI" id="CHEBI:15378"/>
        <dbReference type="ChEBI" id="CHEBI:30616"/>
        <dbReference type="ChEBI" id="CHEBI:33019"/>
        <dbReference type="ChEBI" id="CHEBI:57692"/>
        <dbReference type="ChEBI" id="CHEBI:58210"/>
        <dbReference type="EC" id="2.7.7.2"/>
    </reaction>
</comment>
<evidence type="ECO:0000256" key="10">
    <source>
        <dbReference type="ARBA" id="ARBA00022840"/>
    </source>
</evidence>
<dbReference type="PANTHER" id="PTHR22749:SF6">
    <property type="entry name" value="RIBOFLAVIN KINASE"/>
    <property type="match status" value="1"/>
</dbReference>
<protein>
    <recommendedName>
        <fullName evidence="14">Riboflavin biosynthesis protein</fullName>
    </recommendedName>
    <domain>
        <recommendedName>
            <fullName evidence="14">Riboflavin kinase</fullName>
            <ecNumber evidence="14">2.7.1.26</ecNumber>
        </recommendedName>
        <alternativeName>
            <fullName evidence="14">Flavokinase</fullName>
        </alternativeName>
    </domain>
    <domain>
        <recommendedName>
            <fullName evidence="14">FMN adenylyltransferase</fullName>
            <ecNumber evidence="14">2.7.7.2</ecNumber>
        </recommendedName>
        <alternativeName>
            <fullName evidence="14">FAD pyrophosphorylase</fullName>
        </alternativeName>
        <alternativeName>
            <fullName evidence="14">FAD synthase</fullName>
        </alternativeName>
    </domain>
</protein>
<comment type="caution">
    <text evidence="16">The sequence shown here is derived from an EMBL/GenBank/DDBJ whole genome shotgun (WGS) entry which is preliminary data.</text>
</comment>
<dbReference type="Pfam" id="PF01687">
    <property type="entry name" value="Flavokinase"/>
    <property type="match status" value="1"/>
</dbReference>
<evidence type="ECO:0000256" key="1">
    <source>
        <dbReference type="ARBA" id="ARBA00004726"/>
    </source>
</evidence>
<dbReference type="FunFam" id="3.40.50.620:FF:000021">
    <property type="entry name" value="Riboflavin biosynthesis protein"/>
    <property type="match status" value="1"/>
</dbReference>